<dbReference type="InterPro" id="IPR023213">
    <property type="entry name" value="CAT-like_dom_sf"/>
</dbReference>
<evidence type="ECO:0000256" key="2">
    <source>
        <dbReference type="ARBA" id="ARBA00009861"/>
    </source>
</evidence>
<keyword evidence="5" id="KW-0012">Acyltransferase</keyword>
<dbReference type="UniPathway" id="UPA00842"/>
<protein>
    <submittedName>
        <fullName evidence="6">Uncharacterized protein</fullName>
    </submittedName>
</protein>
<keyword evidence="4" id="KW-0876">Taxol biosynthesis</keyword>
<dbReference type="GO" id="GO:0042617">
    <property type="term" value="P:paclitaxel biosynthetic process"/>
    <property type="evidence" value="ECO:0007669"/>
    <property type="project" value="UniProtKB-UniPathway"/>
</dbReference>
<evidence type="ECO:0000256" key="3">
    <source>
        <dbReference type="ARBA" id="ARBA00022679"/>
    </source>
</evidence>
<dbReference type="AlphaFoldDB" id="A9NQQ0"/>
<dbReference type="SUPFAM" id="SSF52777">
    <property type="entry name" value="CoA-dependent acyltransferases"/>
    <property type="match status" value="1"/>
</dbReference>
<name>A9NQQ0_PICSI</name>
<evidence type="ECO:0000256" key="4">
    <source>
        <dbReference type="ARBA" id="ARBA00023059"/>
    </source>
</evidence>
<dbReference type="GO" id="GO:0016746">
    <property type="term" value="F:acyltransferase activity"/>
    <property type="evidence" value="ECO:0007669"/>
    <property type="project" value="UniProtKB-KW"/>
</dbReference>
<comment type="similarity">
    <text evidence="2">Belongs to the plant acyltransferase family.</text>
</comment>
<evidence type="ECO:0000256" key="1">
    <source>
        <dbReference type="ARBA" id="ARBA00005122"/>
    </source>
</evidence>
<evidence type="ECO:0000313" key="6">
    <source>
        <dbReference type="EMBL" id="ABK22961.1"/>
    </source>
</evidence>
<dbReference type="EMBL" id="EF083624">
    <property type="protein sequence ID" value="ABK22961.1"/>
    <property type="molecule type" value="mRNA"/>
</dbReference>
<evidence type="ECO:0000256" key="5">
    <source>
        <dbReference type="ARBA" id="ARBA00023315"/>
    </source>
</evidence>
<keyword evidence="3" id="KW-0808">Transferase</keyword>
<comment type="pathway">
    <text evidence="1">Alkaloid biosynthesis; taxol biosynthesis.</text>
</comment>
<dbReference type="PANTHER" id="PTHR31147">
    <property type="entry name" value="ACYL TRANSFERASE 4"/>
    <property type="match status" value="1"/>
</dbReference>
<dbReference type="PANTHER" id="PTHR31147:SF1">
    <property type="entry name" value="ACYL TRANSFERASE 4"/>
    <property type="match status" value="1"/>
</dbReference>
<accession>A9NQQ0</accession>
<proteinExistence type="evidence at transcript level"/>
<dbReference type="InterPro" id="IPR050898">
    <property type="entry name" value="Plant_acyltransferase"/>
</dbReference>
<organism evidence="6">
    <name type="scientific">Picea sitchensis</name>
    <name type="common">Sitka spruce</name>
    <name type="synonym">Pinus sitchensis</name>
    <dbReference type="NCBI Taxonomy" id="3332"/>
    <lineage>
        <taxon>Eukaryota</taxon>
        <taxon>Viridiplantae</taxon>
        <taxon>Streptophyta</taxon>
        <taxon>Embryophyta</taxon>
        <taxon>Tracheophyta</taxon>
        <taxon>Spermatophyta</taxon>
        <taxon>Pinopsida</taxon>
        <taxon>Pinidae</taxon>
        <taxon>Conifers I</taxon>
        <taxon>Pinales</taxon>
        <taxon>Pinaceae</taxon>
        <taxon>Picea</taxon>
    </lineage>
</organism>
<dbReference type="Pfam" id="PF02458">
    <property type="entry name" value="Transferase"/>
    <property type="match status" value="1"/>
</dbReference>
<reference evidence="6" key="1">
    <citation type="journal article" date="2008" name="BMC Genomics">
        <title>A conifer genomics resource of 200,000 spruce (Picea spp.) ESTs and 6,464 high-quality, sequence-finished full-length cDNAs for Sitka spruce (Picea sitchensis).</title>
        <authorList>
            <person name="Ralph S.G."/>
            <person name="Chun H.J."/>
            <person name="Kolosova N."/>
            <person name="Cooper D."/>
            <person name="Oddy C."/>
            <person name="Ritland C.E."/>
            <person name="Kirkpatrick R."/>
            <person name="Moore R."/>
            <person name="Barber S."/>
            <person name="Holt R.A."/>
            <person name="Jones S.J."/>
            <person name="Marra M.A."/>
            <person name="Douglas C.J."/>
            <person name="Ritland K."/>
            <person name="Bohlmann J."/>
        </authorList>
    </citation>
    <scope>NUCLEOTIDE SEQUENCE</scope>
    <source>
        <tissue evidence="6">Bark</tissue>
    </source>
</reference>
<dbReference type="Gene3D" id="3.30.559.10">
    <property type="entry name" value="Chloramphenicol acetyltransferase-like domain"/>
    <property type="match status" value="2"/>
</dbReference>
<sequence length="457" mass="51082">MESLDMKEYCSQVKPTVNVIGSVMVPPSRPSPKTILYLSNLDDHLIVRCRFDTLIVYNNDSHNIYGTTNPVKVIRDALSLVLSHYYPLAGRIRRTQDGQKLQVDCTGEGALFVEAVTNYNLSLLGGFEDLKEQLLFQFPLTAEIEEVPPLIFQVTRFDCGGLVVGVSFNNCLCDGRGAAQFLKGLGEIARGETKLSVEPVWQREFLKPQQTHLVRFQHDELLESGFIVNPNCSIQQQLPAKKAEDLALTSFFFSSDALQRIKQPIAEDLKENCTTFEVLAALAWRARIMALGIPLNNAVRFLFGVDMRRAFDPPLPEGYYGNVSYMAYAHSTTAKEVVNGSLSHAVKMIKNAKLSVNEEYVRSSIAFLEMKRSCGEIADVRMCVEDAYFTDWRWLGFNQVDFGWGEPLSSCPGNFLKVLVCPIAFQLPPKGKSGVMVVFCVPRSALKALDTELHSLI</sequence>